<evidence type="ECO:0000256" key="6">
    <source>
        <dbReference type="SAM" id="Phobius"/>
    </source>
</evidence>
<keyword evidence="6" id="KW-0812">Transmembrane</keyword>
<feature type="transmembrane region" description="Helical" evidence="6">
    <location>
        <begin position="114"/>
        <end position="135"/>
    </location>
</feature>
<keyword evidence="4" id="KW-0808">Transferase</keyword>
<feature type="transmembrane region" description="Helical" evidence="6">
    <location>
        <begin position="174"/>
        <end position="194"/>
    </location>
</feature>
<dbReference type="InterPro" id="IPR005467">
    <property type="entry name" value="His_kinase_dom"/>
</dbReference>
<dbReference type="SMART" id="SM00086">
    <property type="entry name" value="PAC"/>
    <property type="match status" value="1"/>
</dbReference>
<accession>A0AAJ1VHU3</accession>
<dbReference type="InterPro" id="IPR000014">
    <property type="entry name" value="PAS"/>
</dbReference>
<dbReference type="Gene3D" id="3.30.450.20">
    <property type="entry name" value="PAS domain"/>
    <property type="match status" value="1"/>
</dbReference>
<dbReference type="InterPro" id="IPR003661">
    <property type="entry name" value="HisK_dim/P_dom"/>
</dbReference>
<dbReference type="RefSeq" id="WP_261972555.1">
    <property type="nucleotide sequence ID" value="NZ_CP103460.1"/>
</dbReference>
<feature type="transmembrane region" description="Helical" evidence="6">
    <location>
        <begin position="215"/>
        <end position="235"/>
    </location>
</feature>
<dbReference type="Pfam" id="PF02518">
    <property type="entry name" value="HATPase_c"/>
    <property type="match status" value="1"/>
</dbReference>
<comment type="caution">
    <text evidence="9">The sequence shown here is derived from an EMBL/GenBank/DDBJ whole genome shotgun (WGS) entry which is preliminary data.</text>
</comment>
<evidence type="ECO:0000256" key="5">
    <source>
        <dbReference type="ARBA" id="ARBA00022777"/>
    </source>
</evidence>
<keyword evidence="6" id="KW-0472">Membrane</keyword>
<evidence type="ECO:0000256" key="1">
    <source>
        <dbReference type="ARBA" id="ARBA00000085"/>
    </source>
</evidence>
<feature type="transmembrane region" description="Helical" evidence="6">
    <location>
        <begin position="247"/>
        <end position="271"/>
    </location>
</feature>
<dbReference type="FunFam" id="3.30.565.10:FF:000006">
    <property type="entry name" value="Sensor histidine kinase WalK"/>
    <property type="match status" value="1"/>
</dbReference>
<dbReference type="GO" id="GO:0000155">
    <property type="term" value="F:phosphorelay sensor kinase activity"/>
    <property type="evidence" value="ECO:0007669"/>
    <property type="project" value="InterPro"/>
</dbReference>
<dbReference type="SUPFAM" id="SSF55785">
    <property type="entry name" value="PYP-like sensor domain (PAS domain)"/>
    <property type="match status" value="1"/>
</dbReference>
<dbReference type="PROSITE" id="PS50109">
    <property type="entry name" value="HIS_KIN"/>
    <property type="match status" value="1"/>
</dbReference>
<reference evidence="9 10" key="1">
    <citation type="journal article" date="2014" name="Int. J. Syst. Evol. Microbiol.">
        <title>Complete genome sequence of Corynebacterium casei LMG S-19264T (=DSM 44701T), isolated from a smear-ripened cheese.</title>
        <authorList>
            <consortium name="US DOE Joint Genome Institute (JGI-PGF)"/>
            <person name="Walter F."/>
            <person name="Albersmeier A."/>
            <person name="Kalinowski J."/>
            <person name="Ruckert C."/>
        </authorList>
    </citation>
    <scope>NUCLEOTIDE SEQUENCE [LARGE SCALE GENOMIC DNA]</scope>
    <source>
        <strain evidence="9 10">CECT 8670</strain>
    </source>
</reference>
<organism evidence="9 10">
    <name type="scientific">Polaribacter sejongensis</name>
    <dbReference type="NCBI Taxonomy" id="985043"/>
    <lineage>
        <taxon>Bacteria</taxon>
        <taxon>Pseudomonadati</taxon>
        <taxon>Bacteroidota</taxon>
        <taxon>Flavobacteriia</taxon>
        <taxon>Flavobacteriales</taxon>
        <taxon>Flavobacteriaceae</taxon>
    </lineage>
</organism>
<proteinExistence type="predicted"/>
<sequence>MIKLKKTPKIAEQLIIAFILLLSTLVMLGWFLNYPKILSIIPGSATMKFNSALLFFLSSFCVIKSKKKKHPLILLFFTLLVLIISFLTLIENLFDINLFIDNLFVEDIYSSKNPGRMSTATALCFFLFSLSLLGLRSDKTKKGSQNIVYFIIIIAFISTVTFILDIPAEYKTDFYKTMAIHTSILFLLISSLLASKTPNLGFTRVLIGKQSGSNLLRKLLPFVILIPFLLSYFLLSLLNKNAIEINFGIVLYTVILISISVTYTSIISIGLNKSDTERKKLENNIILRNQELMQFKEALDRIAIVSISDNKGIIKYVNNKFCEISKWSREEIIGNTYEITSSNHHSKDFIEKISEINDSNNTWIGEIKNKTKDGKLYWTETAVIPLKDKLGNNFEYMAIKQDITERKENEELLASKYVKQLETKNKELEQFAYIASHDLQEPLRTITSFCNILYTEYNEKLDEQAKISFRFIRQATGRMSSLIKALLDYSRLGYEEELILIDCNIVIKDIIEDLNTTIKQTNTKIEFKKLPEISGYKTGVRLLLQNLITNAIKFRKKDTDCIIKINAIKKENFIEFSVEDNGIGIAKEYQKKIFAIFQRLHLKNEYEGTGIGLAHCQKIVNLLGGEIWVESSLNNGSKFYFTILNEKEKK</sequence>
<dbReference type="CDD" id="cd00082">
    <property type="entry name" value="HisKA"/>
    <property type="match status" value="1"/>
</dbReference>
<dbReference type="PANTHER" id="PTHR43304">
    <property type="entry name" value="PHYTOCHROME-LIKE PROTEIN CPH1"/>
    <property type="match status" value="1"/>
</dbReference>
<dbReference type="AlphaFoldDB" id="A0AAJ1VHU3"/>
<dbReference type="SUPFAM" id="SSF55874">
    <property type="entry name" value="ATPase domain of HSP90 chaperone/DNA topoisomerase II/histidine kinase"/>
    <property type="match status" value="1"/>
</dbReference>
<dbReference type="NCBIfam" id="TIGR00229">
    <property type="entry name" value="sensory_box"/>
    <property type="match status" value="1"/>
</dbReference>
<dbReference type="Proteomes" id="UP001228636">
    <property type="component" value="Unassembled WGS sequence"/>
</dbReference>
<dbReference type="InterPro" id="IPR036097">
    <property type="entry name" value="HisK_dim/P_sf"/>
</dbReference>
<dbReference type="Pfam" id="PF13426">
    <property type="entry name" value="PAS_9"/>
    <property type="match status" value="1"/>
</dbReference>
<comment type="catalytic activity">
    <reaction evidence="1">
        <text>ATP + protein L-histidine = ADP + protein N-phospho-L-histidine.</text>
        <dbReference type="EC" id="2.7.13.3"/>
    </reaction>
</comment>
<feature type="transmembrane region" description="Helical" evidence="6">
    <location>
        <begin position="147"/>
        <end position="168"/>
    </location>
</feature>
<keyword evidence="5" id="KW-0418">Kinase</keyword>
<feature type="transmembrane region" description="Helical" evidence="6">
    <location>
        <begin position="37"/>
        <end position="60"/>
    </location>
</feature>
<evidence type="ECO:0000259" key="8">
    <source>
        <dbReference type="PROSITE" id="PS50113"/>
    </source>
</evidence>
<dbReference type="InterPro" id="IPR035965">
    <property type="entry name" value="PAS-like_dom_sf"/>
</dbReference>
<name>A0AAJ1VHU3_9FLAO</name>
<dbReference type="InterPro" id="IPR001610">
    <property type="entry name" value="PAC"/>
</dbReference>
<dbReference type="InterPro" id="IPR000700">
    <property type="entry name" value="PAS-assoc_C"/>
</dbReference>
<keyword evidence="9" id="KW-0547">Nucleotide-binding</keyword>
<dbReference type="SUPFAM" id="SSF47384">
    <property type="entry name" value="Homodimeric domain of signal transducing histidine kinase"/>
    <property type="match status" value="1"/>
</dbReference>
<keyword evidence="6" id="KW-1133">Transmembrane helix</keyword>
<dbReference type="CDD" id="cd00130">
    <property type="entry name" value="PAS"/>
    <property type="match status" value="1"/>
</dbReference>
<dbReference type="InterPro" id="IPR036890">
    <property type="entry name" value="HATPase_C_sf"/>
</dbReference>
<dbReference type="Gene3D" id="1.10.287.130">
    <property type="match status" value="1"/>
</dbReference>
<evidence type="ECO:0000256" key="4">
    <source>
        <dbReference type="ARBA" id="ARBA00022679"/>
    </source>
</evidence>
<dbReference type="InterPro" id="IPR004358">
    <property type="entry name" value="Sig_transdc_His_kin-like_C"/>
</dbReference>
<gene>
    <name evidence="9" type="ORF">QWY81_09755</name>
</gene>
<dbReference type="Gene3D" id="3.30.565.10">
    <property type="entry name" value="Histidine kinase-like ATPase, C-terminal domain"/>
    <property type="match status" value="1"/>
</dbReference>
<evidence type="ECO:0000256" key="3">
    <source>
        <dbReference type="ARBA" id="ARBA00022553"/>
    </source>
</evidence>
<evidence type="ECO:0000313" key="10">
    <source>
        <dbReference type="Proteomes" id="UP001228636"/>
    </source>
</evidence>
<protein>
    <recommendedName>
        <fullName evidence="2">histidine kinase</fullName>
        <ecNumber evidence="2">2.7.13.3</ecNumber>
    </recommendedName>
</protein>
<feature type="domain" description="PAC" evidence="8">
    <location>
        <begin position="363"/>
        <end position="415"/>
    </location>
</feature>
<dbReference type="PRINTS" id="PR00344">
    <property type="entry name" value="BCTRLSENSOR"/>
</dbReference>
<keyword evidence="3" id="KW-0597">Phosphoprotein</keyword>
<keyword evidence="9" id="KW-0067">ATP-binding</keyword>
<dbReference type="GO" id="GO:0005524">
    <property type="term" value="F:ATP binding"/>
    <property type="evidence" value="ECO:0007669"/>
    <property type="project" value="UniProtKB-KW"/>
</dbReference>
<dbReference type="SMART" id="SM00387">
    <property type="entry name" value="HATPase_c"/>
    <property type="match status" value="1"/>
</dbReference>
<dbReference type="EMBL" id="JAUFQH010000008">
    <property type="protein sequence ID" value="MDN3619737.1"/>
    <property type="molecule type" value="Genomic_DNA"/>
</dbReference>
<dbReference type="PANTHER" id="PTHR43304:SF1">
    <property type="entry name" value="PAC DOMAIN-CONTAINING PROTEIN"/>
    <property type="match status" value="1"/>
</dbReference>
<feature type="transmembrane region" description="Helical" evidence="6">
    <location>
        <begin position="72"/>
        <end position="94"/>
    </location>
</feature>
<dbReference type="SMART" id="SM00388">
    <property type="entry name" value="HisKA"/>
    <property type="match status" value="1"/>
</dbReference>
<feature type="transmembrane region" description="Helical" evidence="6">
    <location>
        <begin position="12"/>
        <end position="31"/>
    </location>
</feature>
<evidence type="ECO:0000256" key="2">
    <source>
        <dbReference type="ARBA" id="ARBA00012438"/>
    </source>
</evidence>
<evidence type="ECO:0000259" key="7">
    <source>
        <dbReference type="PROSITE" id="PS50109"/>
    </source>
</evidence>
<dbReference type="Pfam" id="PF00512">
    <property type="entry name" value="HisKA"/>
    <property type="match status" value="1"/>
</dbReference>
<dbReference type="PROSITE" id="PS50113">
    <property type="entry name" value="PAC"/>
    <property type="match status" value="1"/>
</dbReference>
<evidence type="ECO:0000313" key="9">
    <source>
        <dbReference type="EMBL" id="MDN3619737.1"/>
    </source>
</evidence>
<dbReference type="InterPro" id="IPR052162">
    <property type="entry name" value="Sensor_kinase/Photoreceptor"/>
</dbReference>
<feature type="domain" description="Histidine kinase" evidence="7">
    <location>
        <begin position="434"/>
        <end position="647"/>
    </location>
</feature>
<dbReference type="InterPro" id="IPR003594">
    <property type="entry name" value="HATPase_dom"/>
</dbReference>
<dbReference type="EC" id="2.7.13.3" evidence="2"/>